<evidence type="ECO:0000313" key="6">
    <source>
        <dbReference type="EMBL" id="GFN86189.1"/>
    </source>
</evidence>
<accession>A0AAV3YTQ7</accession>
<dbReference type="Gene3D" id="2.10.25.10">
    <property type="entry name" value="Laminin"/>
    <property type="match status" value="1"/>
</dbReference>
<keyword evidence="2" id="KW-0964">Secreted</keyword>
<proteinExistence type="predicted"/>
<evidence type="ECO:0000313" key="7">
    <source>
        <dbReference type="Proteomes" id="UP000735302"/>
    </source>
</evidence>
<name>A0AAV3YTQ7_9GAST</name>
<dbReference type="SUPFAM" id="SSF57567">
    <property type="entry name" value="Serine protease inhibitors"/>
    <property type="match status" value="1"/>
</dbReference>
<feature type="signal peptide" evidence="4">
    <location>
        <begin position="1"/>
        <end position="20"/>
    </location>
</feature>
<sequence>MPLSFHVLFFLLQSAPFTRCHRVVPPGPYLSSCVYDLCVCMENPDCLCNIVATYAHECARAGVKVQWRTQDMCAFSCDASKGLVFDECGPVCPRTCESLQALQVLHGASDANSTSSVSGSGVQYPDGQSCFKPCVASCQCTADKVLHGGECISPEDCPRVEKMSLL</sequence>
<comment type="caution">
    <text evidence="6">The sequence shown here is derived from an EMBL/GenBank/DDBJ whole genome shotgun (WGS) entry which is preliminary data.</text>
</comment>
<protein>
    <submittedName>
        <fullName evidence="6">Kielin/chordin-like protein</fullName>
    </submittedName>
</protein>
<evidence type="ECO:0000256" key="2">
    <source>
        <dbReference type="ARBA" id="ARBA00022525"/>
    </source>
</evidence>
<reference evidence="6 7" key="1">
    <citation type="journal article" date="2021" name="Elife">
        <title>Chloroplast acquisition without the gene transfer in kleptoplastic sea slugs, Plakobranchus ocellatus.</title>
        <authorList>
            <person name="Maeda T."/>
            <person name="Takahashi S."/>
            <person name="Yoshida T."/>
            <person name="Shimamura S."/>
            <person name="Takaki Y."/>
            <person name="Nagai Y."/>
            <person name="Toyoda A."/>
            <person name="Suzuki Y."/>
            <person name="Arimoto A."/>
            <person name="Ishii H."/>
            <person name="Satoh N."/>
            <person name="Nishiyama T."/>
            <person name="Hasebe M."/>
            <person name="Maruyama T."/>
            <person name="Minagawa J."/>
            <person name="Obokata J."/>
            <person name="Shigenobu S."/>
        </authorList>
    </citation>
    <scope>NUCLEOTIDE SEQUENCE [LARGE SCALE GENOMIC DNA]</scope>
</reference>
<dbReference type="CDD" id="cd19941">
    <property type="entry name" value="TIL"/>
    <property type="match status" value="1"/>
</dbReference>
<evidence type="ECO:0000256" key="4">
    <source>
        <dbReference type="SAM" id="SignalP"/>
    </source>
</evidence>
<dbReference type="Proteomes" id="UP000735302">
    <property type="component" value="Unassembled WGS sequence"/>
</dbReference>
<evidence type="ECO:0000256" key="3">
    <source>
        <dbReference type="ARBA" id="ARBA00022729"/>
    </source>
</evidence>
<dbReference type="AlphaFoldDB" id="A0AAV3YTQ7"/>
<dbReference type="InterPro" id="IPR036084">
    <property type="entry name" value="Ser_inhib-like_sf"/>
</dbReference>
<keyword evidence="3 4" id="KW-0732">Signal</keyword>
<dbReference type="PANTHER" id="PTHR46698:SF6">
    <property type="entry name" value="KIELIN_CHORDIN-LIKE PROTEIN"/>
    <property type="match status" value="1"/>
</dbReference>
<dbReference type="EMBL" id="BLXT01001502">
    <property type="protein sequence ID" value="GFN86189.1"/>
    <property type="molecule type" value="Genomic_DNA"/>
</dbReference>
<dbReference type="PANTHER" id="PTHR46698">
    <property type="entry name" value="CROSSVEINLESS 2"/>
    <property type="match status" value="1"/>
</dbReference>
<evidence type="ECO:0000256" key="1">
    <source>
        <dbReference type="ARBA" id="ARBA00004613"/>
    </source>
</evidence>
<dbReference type="SMART" id="SM00832">
    <property type="entry name" value="C8"/>
    <property type="match status" value="1"/>
</dbReference>
<dbReference type="Pfam" id="PF08742">
    <property type="entry name" value="C8"/>
    <property type="match status" value="1"/>
</dbReference>
<dbReference type="GO" id="GO:0030513">
    <property type="term" value="P:positive regulation of BMP signaling pathway"/>
    <property type="evidence" value="ECO:0007669"/>
    <property type="project" value="TreeGrafter"/>
</dbReference>
<organism evidence="6 7">
    <name type="scientific">Plakobranchus ocellatus</name>
    <dbReference type="NCBI Taxonomy" id="259542"/>
    <lineage>
        <taxon>Eukaryota</taxon>
        <taxon>Metazoa</taxon>
        <taxon>Spiralia</taxon>
        <taxon>Lophotrochozoa</taxon>
        <taxon>Mollusca</taxon>
        <taxon>Gastropoda</taxon>
        <taxon>Heterobranchia</taxon>
        <taxon>Euthyneura</taxon>
        <taxon>Panpulmonata</taxon>
        <taxon>Sacoglossa</taxon>
        <taxon>Placobranchoidea</taxon>
        <taxon>Plakobranchidae</taxon>
        <taxon>Plakobranchus</taxon>
    </lineage>
</organism>
<keyword evidence="7" id="KW-1185">Reference proteome</keyword>
<gene>
    <name evidence="6" type="ORF">PoB_001269500</name>
</gene>
<feature type="chain" id="PRO_5043483925" evidence="4">
    <location>
        <begin position="21"/>
        <end position="166"/>
    </location>
</feature>
<dbReference type="GO" id="GO:0005576">
    <property type="term" value="C:extracellular region"/>
    <property type="evidence" value="ECO:0007669"/>
    <property type="project" value="UniProtKB-SubCell"/>
</dbReference>
<evidence type="ECO:0000259" key="5">
    <source>
        <dbReference type="SMART" id="SM00832"/>
    </source>
</evidence>
<dbReference type="InterPro" id="IPR014853">
    <property type="entry name" value="VWF/SSPO/ZAN-like_Cys-rich_dom"/>
</dbReference>
<feature type="domain" description="VWF/SSPO/Zonadhesin-like cysteine-rich" evidence="5">
    <location>
        <begin position="11"/>
        <end position="74"/>
    </location>
</feature>
<comment type="subcellular location">
    <subcellularLocation>
        <location evidence="1">Secreted</location>
    </subcellularLocation>
</comment>
<dbReference type="InterPro" id="IPR052424">
    <property type="entry name" value="Kielin_Chordin-BMP_Reg"/>
</dbReference>